<evidence type="ECO:0008006" key="4">
    <source>
        <dbReference type="Google" id="ProtNLM"/>
    </source>
</evidence>
<feature type="transmembrane region" description="Helical" evidence="1">
    <location>
        <begin position="88"/>
        <end position="108"/>
    </location>
</feature>
<dbReference type="PANTHER" id="PTHR34980">
    <property type="entry name" value="INNER MEMBRANE PROTEIN-RELATED-RELATED"/>
    <property type="match status" value="1"/>
</dbReference>
<dbReference type="Pfam" id="PF05656">
    <property type="entry name" value="DUF805"/>
    <property type="match status" value="1"/>
</dbReference>
<dbReference type="InterPro" id="IPR008523">
    <property type="entry name" value="DUF805"/>
</dbReference>
<keyword evidence="1" id="KW-0812">Transmembrane</keyword>
<feature type="transmembrane region" description="Helical" evidence="1">
    <location>
        <begin position="23"/>
        <end position="47"/>
    </location>
</feature>
<dbReference type="PANTHER" id="PTHR34980:SF2">
    <property type="entry name" value="INNER MEMBRANE PROTEIN YHAH-RELATED"/>
    <property type="match status" value="1"/>
</dbReference>
<proteinExistence type="predicted"/>
<dbReference type="AlphaFoldDB" id="A0A2A2GCM0"/>
<name>A0A2A2GCM0_9BACT</name>
<protein>
    <recommendedName>
        <fullName evidence="4">DUF805 domain-containing protein</fullName>
    </recommendedName>
</protein>
<dbReference type="GO" id="GO:0005886">
    <property type="term" value="C:plasma membrane"/>
    <property type="evidence" value="ECO:0007669"/>
    <property type="project" value="TreeGrafter"/>
</dbReference>
<dbReference type="EMBL" id="NSKE01000004">
    <property type="protein sequence ID" value="PAU94643.1"/>
    <property type="molecule type" value="Genomic_DNA"/>
</dbReference>
<evidence type="ECO:0000256" key="1">
    <source>
        <dbReference type="SAM" id="Phobius"/>
    </source>
</evidence>
<dbReference type="Proteomes" id="UP000218831">
    <property type="component" value="Unassembled WGS sequence"/>
</dbReference>
<organism evidence="2 3">
    <name type="scientific">Fodinibius salipaludis</name>
    <dbReference type="NCBI Taxonomy" id="2032627"/>
    <lineage>
        <taxon>Bacteria</taxon>
        <taxon>Pseudomonadati</taxon>
        <taxon>Balneolota</taxon>
        <taxon>Balneolia</taxon>
        <taxon>Balneolales</taxon>
        <taxon>Balneolaceae</taxon>
        <taxon>Fodinibius</taxon>
    </lineage>
</organism>
<sequence length="131" mass="14645">MEWYIKVLKNYAEFEGRARRKEYWMFTLVNFLIYAALQTLMFMLAGMNPESSVGLVLMGILGLYSLAVFIPSLAVGVRRLHDTGRSGWWLLISLVPIIGAIVIIVFLVQDSQPGTNQYGENPKEMGSAAVA</sequence>
<evidence type="ECO:0000313" key="3">
    <source>
        <dbReference type="Proteomes" id="UP000218831"/>
    </source>
</evidence>
<dbReference type="OrthoDB" id="9812349at2"/>
<keyword evidence="3" id="KW-1185">Reference proteome</keyword>
<keyword evidence="1" id="KW-0472">Membrane</keyword>
<dbReference type="RefSeq" id="WP_095606183.1">
    <property type="nucleotide sequence ID" value="NZ_NSKE01000004.1"/>
</dbReference>
<feature type="transmembrane region" description="Helical" evidence="1">
    <location>
        <begin position="53"/>
        <end position="76"/>
    </location>
</feature>
<gene>
    <name evidence="2" type="ORF">CK503_06690</name>
</gene>
<keyword evidence="1" id="KW-1133">Transmembrane helix</keyword>
<reference evidence="2 3" key="1">
    <citation type="submission" date="2017-08" db="EMBL/GenBank/DDBJ databases">
        <title>Aliifodinibius alkalisoli sp. nov., isolated from saline alkaline soil.</title>
        <authorList>
            <person name="Liu D."/>
            <person name="Zhang G."/>
        </authorList>
    </citation>
    <scope>NUCLEOTIDE SEQUENCE [LARGE SCALE GENOMIC DNA]</scope>
    <source>
        <strain evidence="2 3">WN023</strain>
    </source>
</reference>
<evidence type="ECO:0000313" key="2">
    <source>
        <dbReference type="EMBL" id="PAU94643.1"/>
    </source>
</evidence>
<comment type="caution">
    <text evidence="2">The sequence shown here is derived from an EMBL/GenBank/DDBJ whole genome shotgun (WGS) entry which is preliminary data.</text>
</comment>
<accession>A0A2A2GCM0</accession>